<dbReference type="SUPFAM" id="SSF141457">
    <property type="entry name" value="BH3618-like"/>
    <property type="match status" value="1"/>
</dbReference>
<comment type="subunit">
    <text evidence="4">Interacts with translational regulator CsrA and flagellin(s).</text>
</comment>
<accession>A0A917FNM9</accession>
<dbReference type="InterPro" id="IPR003775">
    <property type="entry name" value="Flagellar_assembly_factor_FliW"/>
</dbReference>
<keyword evidence="5" id="KW-0966">Cell projection</keyword>
<keyword evidence="4" id="KW-0143">Chaperone</keyword>
<comment type="subcellular location">
    <subcellularLocation>
        <location evidence="4">Cytoplasm</location>
    </subcellularLocation>
</comment>
<comment type="caution">
    <text evidence="5">The sequence shown here is derived from an EMBL/GenBank/DDBJ whole genome shotgun (WGS) entry which is preliminary data.</text>
</comment>
<reference evidence="5" key="1">
    <citation type="journal article" date="2014" name="Int. J. Syst. Evol. Microbiol.">
        <title>Complete genome sequence of Corynebacterium casei LMG S-19264T (=DSM 44701T), isolated from a smear-ripened cheese.</title>
        <authorList>
            <consortium name="US DOE Joint Genome Institute (JGI-PGF)"/>
            <person name="Walter F."/>
            <person name="Albersmeier A."/>
            <person name="Kalinowski J."/>
            <person name="Ruckert C."/>
        </authorList>
    </citation>
    <scope>NUCLEOTIDE SEQUENCE</scope>
    <source>
        <strain evidence="5">CGMCC 1.12987</strain>
    </source>
</reference>
<dbReference type="Gene3D" id="2.30.290.10">
    <property type="entry name" value="BH3618-like"/>
    <property type="match status" value="1"/>
</dbReference>
<comment type="function">
    <text evidence="4">Acts as an anti-CsrA protein, binds CsrA and prevents it from repressing translation of its target genes, one of which is flagellin. Binds to flagellin and participates in the assembly of the flagellum.</text>
</comment>
<proteinExistence type="inferred from homology"/>
<dbReference type="EMBL" id="BMGR01000002">
    <property type="protein sequence ID" value="GGF91513.1"/>
    <property type="molecule type" value="Genomic_DNA"/>
</dbReference>
<evidence type="ECO:0000256" key="4">
    <source>
        <dbReference type="HAMAP-Rule" id="MF_01185"/>
    </source>
</evidence>
<dbReference type="RefSeq" id="WP_188528902.1">
    <property type="nucleotide sequence ID" value="NZ_BMGR01000002.1"/>
</dbReference>
<name>A0A917FNM9_9BACL</name>
<evidence type="ECO:0000256" key="1">
    <source>
        <dbReference type="ARBA" id="ARBA00022490"/>
    </source>
</evidence>
<dbReference type="HAMAP" id="MF_01185">
    <property type="entry name" value="FliW"/>
    <property type="match status" value="1"/>
</dbReference>
<keyword evidence="1 4" id="KW-0963">Cytoplasm</keyword>
<protein>
    <recommendedName>
        <fullName evidence="4">Flagellar assembly factor FliW</fullName>
    </recommendedName>
</protein>
<evidence type="ECO:0000256" key="2">
    <source>
        <dbReference type="ARBA" id="ARBA00022795"/>
    </source>
</evidence>
<organism evidence="5 6">
    <name type="scientific">Paenibacillus abyssi</name>
    <dbReference type="NCBI Taxonomy" id="1340531"/>
    <lineage>
        <taxon>Bacteria</taxon>
        <taxon>Bacillati</taxon>
        <taxon>Bacillota</taxon>
        <taxon>Bacilli</taxon>
        <taxon>Bacillales</taxon>
        <taxon>Paenibacillaceae</taxon>
        <taxon>Paenibacillus</taxon>
    </lineage>
</organism>
<dbReference type="PANTHER" id="PTHR39190:SF1">
    <property type="entry name" value="FLAGELLAR ASSEMBLY FACTOR FLIW"/>
    <property type="match status" value="1"/>
</dbReference>
<dbReference type="Pfam" id="PF02623">
    <property type="entry name" value="FliW"/>
    <property type="match status" value="1"/>
</dbReference>
<comment type="similarity">
    <text evidence="4">Belongs to the FliW family.</text>
</comment>
<evidence type="ECO:0000256" key="3">
    <source>
        <dbReference type="ARBA" id="ARBA00022845"/>
    </source>
</evidence>
<keyword evidence="5" id="KW-0969">Cilium</keyword>
<keyword evidence="2 4" id="KW-1005">Bacterial flagellum biogenesis</keyword>
<keyword evidence="3 4" id="KW-0810">Translation regulation</keyword>
<dbReference type="Proteomes" id="UP000644756">
    <property type="component" value="Unassembled WGS sequence"/>
</dbReference>
<gene>
    <name evidence="4 5" type="primary">fliW</name>
    <name evidence="5" type="ORF">GCM10010916_06010</name>
</gene>
<dbReference type="GO" id="GO:0006417">
    <property type="term" value="P:regulation of translation"/>
    <property type="evidence" value="ECO:0007669"/>
    <property type="project" value="UniProtKB-KW"/>
</dbReference>
<dbReference type="PANTHER" id="PTHR39190">
    <property type="entry name" value="FLAGELLAR ASSEMBLY FACTOR FLIW"/>
    <property type="match status" value="1"/>
</dbReference>
<dbReference type="NCBIfam" id="NF009793">
    <property type="entry name" value="PRK13285.1-1"/>
    <property type="match status" value="1"/>
</dbReference>
<reference evidence="5" key="2">
    <citation type="submission" date="2020-09" db="EMBL/GenBank/DDBJ databases">
        <authorList>
            <person name="Sun Q."/>
            <person name="Zhou Y."/>
        </authorList>
    </citation>
    <scope>NUCLEOTIDE SEQUENCE</scope>
    <source>
        <strain evidence="5">CGMCC 1.12987</strain>
    </source>
</reference>
<dbReference type="GO" id="GO:0044780">
    <property type="term" value="P:bacterial-type flagellum assembly"/>
    <property type="evidence" value="ECO:0007669"/>
    <property type="project" value="UniProtKB-UniRule"/>
</dbReference>
<keyword evidence="5" id="KW-0282">Flagellum</keyword>
<dbReference type="GO" id="GO:0005737">
    <property type="term" value="C:cytoplasm"/>
    <property type="evidence" value="ECO:0007669"/>
    <property type="project" value="UniProtKB-SubCell"/>
</dbReference>
<dbReference type="InterPro" id="IPR024046">
    <property type="entry name" value="Flagellar_assmbl_FliW_dom_sf"/>
</dbReference>
<keyword evidence="6" id="KW-1185">Reference proteome</keyword>
<sequence>MIVNSAVLGEVEVRSEDIINFPGGMPGFEQLKSFVLIKPEAELPFSYLQSVEEGDIAFLLTDPFIFYANYEFQLNEHVLEELSIEDPADVLVWSIVTLKEDLQSATLNLLAPVIINTRINTGRQIILQHTSYTTKHALIVEAAEDTNLIQTSAANEPLTDAASSGNGE</sequence>
<evidence type="ECO:0000313" key="6">
    <source>
        <dbReference type="Proteomes" id="UP000644756"/>
    </source>
</evidence>
<dbReference type="AlphaFoldDB" id="A0A917FNM9"/>
<evidence type="ECO:0000313" key="5">
    <source>
        <dbReference type="EMBL" id="GGF91513.1"/>
    </source>
</evidence>